<evidence type="ECO:0000256" key="2">
    <source>
        <dbReference type="ARBA" id="ARBA00023015"/>
    </source>
</evidence>
<dbReference type="SUPFAM" id="SSF53850">
    <property type="entry name" value="Periplasmic binding protein-like II"/>
    <property type="match status" value="1"/>
</dbReference>
<keyword evidence="4" id="KW-0804">Transcription</keyword>
<dbReference type="InterPro" id="IPR000847">
    <property type="entry name" value="LysR_HTH_N"/>
</dbReference>
<dbReference type="EMBL" id="SRKY01000004">
    <property type="protein sequence ID" value="THH35083.1"/>
    <property type="molecule type" value="Genomic_DNA"/>
</dbReference>
<evidence type="ECO:0000256" key="3">
    <source>
        <dbReference type="ARBA" id="ARBA00023125"/>
    </source>
</evidence>
<comment type="caution">
    <text evidence="6">The sequence shown here is derived from an EMBL/GenBank/DDBJ whole genome shotgun (WGS) entry which is preliminary data.</text>
</comment>
<feature type="domain" description="HTH lysR-type" evidence="5">
    <location>
        <begin position="1"/>
        <end position="59"/>
    </location>
</feature>
<dbReference type="Pfam" id="PF00126">
    <property type="entry name" value="HTH_1"/>
    <property type="match status" value="1"/>
</dbReference>
<name>A0A4V3XK05_9RHOB</name>
<protein>
    <submittedName>
        <fullName evidence="6">LysR family transcriptional regulator</fullName>
    </submittedName>
</protein>
<dbReference type="GO" id="GO:0006351">
    <property type="term" value="P:DNA-templated transcription"/>
    <property type="evidence" value="ECO:0007669"/>
    <property type="project" value="TreeGrafter"/>
</dbReference>
<dbReference type="RefSeq" id="WP_136463816.1">
    <property type="nucleotide sequence ID" value="NZ_SRKY01000004.1"/>
</dbReference>
<dbReference type="GO" id="GO:0043565">
    <property type="term" value="F:sequence-specific DNA binding"/>
    <property type="evidence" value="ECO:0007669"/>
    <property type="project" value="TreeGrafter"/>
</dbReference>
<organism evidence="6 7">
    <name type="scientific">Aliishimia ponticola</name>
    <dbReference type="NCBI Taxonomy" id="2499833"/>
    <lineage>
        <taxon>Bacteria</taxon>
        <taxon>Pseudomonadati</taxon>
        <taxon>Pseudomonadota</taxon>
        <taxon>Alphaproteobacteria</taxon>
        <taxon>Rhodobacterales</taxon>
        <taxon>Paracoccaceae</taxon>
        <taxon>Aliishimia</taxon>
    </lineage>
</organism>
<dbReference type="InterPro" id="IPR036388">
    <property type="entry name" value="WH-like_DNA-bd_sf"/>
</dbReference>
<dbReference type="OrthoDB" id="9796526at2"/>
<dbReference type="Proteomes" id="UP000306602">
    <property type="component" value="Unassembled WGS sequence"/>
</dbReference>
<evidence type="ECO:0000313" key="7">
    <source>
        <dbReference type="Proteomes" id="UP000306602"/>
    </source>
</evidence>
<gene>
    <name evidence="6" type="ORF">E4Z66_14730</name>
</gene>
<accession>A0A4V3XK05</accession>
<proteinExistence type="inferred from homology"/>
<comment type="similarity">
    <text evidence="1">Belongs to the LysR transcriptional regulatory family.</text>
</comment>
<keyword evidence="3" id="KW-0238">DNA-binding</keyword>
<evidence type="ECO:0000313" key="6">
    <source>
        <dbReference type="EMBL" id="THH35083.1"/>
    </source>
</evidence>
<reference evidence="6 7" key="1">
    <citation type="submission" date="2019-04" db="EMBL/GenBank/DDBJ databases">
        <title>Shimia ponticola sp. nov., isolated from seawater.</title>
        <authorList>
            <person name="Kim Y.-O."/>
            <person name="Yoon J.-H."/>
        </authorList>
    </citation>
    <scope>NUCLEOTIDE SEQUENCE [LARGE SCALE GENOMIC DNA]</scope>
    <source>
        <strain evidence="6 7">MYP11</strain>
    </source>
</reference>
<sequence>MDNWDEIRTAFQVARLGTVSGAAEVLGVHHATVIRHIDALEGRLGVKLFQRHARGYTATEAGQDLLRVAQTTDEQFSQLVGRIKGQGEGVSGELVVTSLVSLAPMVAPILQSFQALYPDVVIRYLTGERVFRLEYGEAHVAIRAGNAPEQPDNVVQPFFRQRVGMFAARKYIDTYGMPKGEDDLPNHRFVAHDRKDSRAPYNTWLRSKVPEEAIKFRSGDPWAMELAVRAGSGIGFLPIVLGRENPDLVEIIPSREDWSGPLWLVTHVDLHRTTKVQAFLTHLKTEAKSWDI</sequence>
<keyword evidence="7" id="KW-1185">Reference proteome</keyword>
<dbReference type="Gene3D" id="1.10.10.10">
    <property type="entry name" value="Winged helix-like DNA-binding domain superfamily/Winged helix DNA-binding domain"/>
    <property type="match status" value="1"/>
</dbReference>
<dbReference type="PANTHER" id="PTHR30537:SF3">
    <property type="entry name" value="TRANSCRIPTIONAL REGULATORY PROTEIN"/>
    <property type="match status" value="1"/>
</dbReference>
<dbReference type="PROSITE" id="PS50931">
    <property type="entry name" value="HTH_LYSR"/>
    <property type="match status" value="1"/>
</dbReference>
<evidence type="ECO:0000256" key="4">
    <source>
        <dbReference type="ARBA" id="ARBA00023163"/>
    </source>
</evidence>
<dbReference type="PANTHER" id="PTHR30537">
    <property type="entry name" value="HTH-TYPE TRANSCRIPTIONAL REGULATOR"/>
    <property type="match status" value="1"/>
</dbReference>
<dbReference type="InterPro" id="IPR058163">
    <property type="entry name" value="LysR-type_TF_proteobact-type"/>
</dbReference>
<keyword evidence="2" id="KW-0805">Transcription regulation</keyword>
<dbReference type="Gene3D" id="3.40.190.290">
    <property type="match status" value="1"/>
</dbReference>
<dbReference type="Pfam" id="PF03466">
    <property type="entry name" value="LysR_substrate"/>
    <property type="match status" value="1"/>
</dbReference>
<dbReference type="AlphaFoldDB" id="A0A4V3XK05"/>
<evidence type="ECO:0000256" key="1">
    <source>
        <dbReference type="ARBA" id="ARBA00009437"/>
    </source>
</evidence>
<dbReference type="SUPFAM" id="SSF46785">
    <property type="entry name" value="Winged helix' DNA-binding domain"/>
    <property type="match status" value="1"/>
</dbReference>
<dbReference type="InterPro" id="IPR036390">
    <property type="entry name" value="WH_DNA-bd_sf"/>
</dbReference>
<evidence type="ECO:0000259" key="5">
    <source>
        <dbReference type="PROSITE" id="PS50931"/>
    </source>
</evidence>
<dbReference type="InterPro" id="IPR005119">
    <property type="entry name" value="LysR_subst-bd"/>
</dbReference>
<dbReference type="GO" id="GO:0003700">
    <property type="term" value="F:DNA-binding transcription factor activity"/>
    <property type="evidence" value="ECO:0007669"/>
    <property type="project" value="InterPro"/>
</dbReference>